<dbReference type="SUPFAM" id="SSF55785">
    <property type="entry name" value="PYP-like sensor domain (PAS domain)"/>
    <property type="match status" value="1"/>
</dbReference>
<evidence type="ECO:0000259" key="1">
    <source>
        <dbReference type="SMART" id="SM00421"/>
    </source>
</evidence>
<keyword evidence="3" id="KW-1185">Reference proteome</keyword>
<dbReference type="InterPro" id="IPR000073">
    <property type="entry name" value="AB_hydrolase_1"/>
</dbReference>
<dbReference type="Proteomes" id="UP000663923">
    <property type="component" value="Chromosome"/>
</dbReference>
<dbReference type="Gene3D" id="1.10.10.10">
    <property type="entry name" value="Winged helix-like DNA-binding domain superfamily/Winged helix DNA-binding domain"/>
    <property type="match status" value="1"/>
</dbReference>
<dbReference type="Gene3D" id="3.40.50.1820">
    <property type="entry name" value="alpha/beta hydrolase"/>
    <property type="match status" value="1"/>
</dbReference>
<evidence type="ECO:0000313" key="3">
    <source>
        <dbReference type="Proteomes" id="UP000663923"/>
    </source>
</evidence>
<dbReference type="InterPro" id="IPR000014">
    <property type="entry name" value="PAS"/>
</dbReference>
<dbReference type="SUPFAM" id="SSF53474">
    <property type="entry name" value="alpha/beta-Hydrolases"/>
    <property type="match status" value="1"/>
</dbReference>
<organism evidence="2 3">
    <name type="scientific">Parasphingorhabdus cellanae</name>
    <dbReference type="NCBI Taxonomy" id="2806553"/>
    <lineage>
        <taxon>Bacteria</taxon>
        <taxon>Pseudomonadati</taxon>
        <taxon>Pseudomonadota</taxon>
        <taxon>Alphaproteobacteria</taxon>
        <taxon>Sphingomonadales</taxon>
        <taxon>Sphingomonadaceae</taxon>
        <taxon>Parasphingorhabdus</taxon>
    </lineage>
</organism>
<dbReference type="EMBL" id="CP071794">
    <property type="protein sequence ID" value="QTD56097.1"/>
    <property type="molecule type" value="Genomic_DNA"/>
</dbReference>
<gene>
    <name evidence="2" type="ORF">J4G78_00345</name>
</gene>
<dbReference type="InterPro" id="IPR036388">
    <property type="entry name" value="WH-like_DNA-bd_sf"/>
</dbReference>
<sequence>MDREIAGRDEDIVKLAYSLAIGPYRYREMFDLLGTRLDQALDKAKDSADGSDGSDFDEDTIRSVFEPLVPHFENAQSLMDMQGRPSDSAKYSMKMIDADSRPSALIDADGRIVYANSAAEEMFRLHTGKCPDEGLFERGHFKTLLSNLQSLERFELNKVISIFGMESADGEEMVKVALTKVHDSDGKAIGHISAIHISWFPDIGMQFQTLLNLTPVELEITKAVVTGLSLNDLAIKRGRSIGTVRHQAKSLLAKLNLRSQTELACLYSGFSKFNVKGQGGAKGELPETDDRVGCHVLLRSDNRVLDYELVGATSGQPVLFFPALLGGMTVTDDMHRALSRYGLRLIMVWRPGLANSGMDGPAGSDSFARYAEDIRALLDALGIKSCPVIGHITGAMFAYAIAKYLANRITGVVNINGIVPMEPGPHLAKVDRAERLRLYLMRHFPKIGRFVVHGALAKVDSGYDHEYLHAFLGDNDHDQRTIEREDIRTQFRQAFQKTTRQGYDGFTNELALASGEWQYLIDDRLCPVHNLVGQHNLHYTPEVMQDFAAGRDNFDVEVVQDTAHLLLYQSPDVVFKPVADLAGS</sequence>
<dbReference type="PANTHER" id="PTHR43433:SF10">
    <property type="entry name" value="AB HYDROLASE-1 DOMAIN-CONTAINING PROTEIN"/>
    <property type="match status" value="1"/>
</dbReference>
<dbReference type="CDD" id="cd06170">
    <property type="entry name" value="LuxR_C_like"/>
    <property type="match status" value="1"/>
</dbReference>
<accession>A0ABX7T7I9</accession>
<dbReference type="CDD" id="cd00130">
    <property type="entry name" value="PAS"/>
    <property type="match status" value="1"/>
</dbReference>
<name>A0ABX7T7I9_9SPHN</name>
<evidence type="ECO:0000313" key="2">
    <source>
        <dbReference type="EMBL" id="QTD56097.1"/>
    </source>
</evidence>
<proteinExistence type="predicted"/>
<dbReference type="Gene3D" id="3.30.450.20">
    <property type="entry name" value="PAS domain"/>
    <property type="match status" value="1"/>
</dbReference>
<dbReference type="InterPro" id="IPR050471">
    <property type="entry name" value="AB_hydrolase"/>
</dbReference>
<feature type="domain" description="HTH luxR-type" evidence="1">
    <location>
        <begin position="210"/>
        <end position="267"/>
    </location>
</feature>
<dbReference type="SMART" id="SM00421">
    <property type="entry name" value="HTH_LUXR"/>
    <property type="match status" value="1"/>
</dbReference>
<protein>
    <recommendedName>
        <fullName evidence="1">HTH luxR-type domain-containing protein</fullName>
    </recommendedName>
</protein>
<dbReference type="InterPro" id="IPR029058">
    <property type="entry name" value="AB_hydrolase_fold"/>
</dbReference>
<reference evidence="2 3" key="1">
    <citation type="submission" date="2021-03" db="EMBL/GenBank/DDBJ databases">
        <title>Complete genome of Parasphingorhabdus_sp.JHSY0214.</title>
        <authorList>
            <person name="Yoo J.H."/>
            <person name="Bae J.W."/>
        </authorList>
    </citation>
    <scope>NUCLEOTIDE SEQUENCE [LARGE SCALE GENOMIC DNA]</scope>
    <source>
        <strain evidence="2 3">JHSY0214</strain>
    </source>
</reference>
<dbReference type="InterPro" id="IPR000792">
    <property type="entry name" value="Tscrpt_reg_LuxR_C"/>
</dbReference>
<dbReference type="SUPFAM" id="SSF46894">
    <property type="entry name" value="C-terminal effector domain of the bipartite response regulators"/>
    <property type="match status" value="1"/>
</dbReference>
<dbReference type="RefSeq" id="WP_207987919.1">
    <property type="nucleotide sequence ID" value="NZ_CP071794.1"/>
</dbReference>
<dbReference type="InterPro" id="IPR016032">
    <property type="entry name" value="Sig_transdc_resp-reg_C-effctor"/>
</dbReference>
<dbReference type="Pfam" id="PF00561">
    <property type="entry name" value="Abhydrolase_1"/>
    <property type="match status" value="1"/>
</dbReference>
<dbReference type="InterPro" id="IPR035965">
    <property type="entry name" value="PAS-like_dom_sf"/>
</dbReference>
<dbReference type="PANTHER" id="PTHR43433">
    <property type="entry name" value="HYDROLASE, ALPHA/BETA FOLD FAMILY PROTEIN"/>
    <property type="match status" value="1"/>
</dbReference>